<dbReference type="eggNOG" id="COG0820">
    <property type="taxonomic scope" value="Bacteria"/>
</dbReference>
<dbReference type="PANTHER" id="PTHR30544:SF5">
    <property type="entry name" value="RADICAL SAM CORE DOMAIN-CONTAINING PROTEIN"/>
    <property type="match status" value="1"/>
</dbReference>
<evidence type="ECO:0000256" key="7">
    <source>
        <dbReference type="ARBA" id="ARBA00022679"/>
    </source>
</evidence>
<keyword evidence="7 14" id="KW-0808">Transferase</keyword>
<sequence>MKRLAFDLEEKEWMDWLLQRGEKPFRSKQIREWLFQKDENDPLLFTNLHLPLREALKADFDFDLPVVDARLESKDGSEKFLLLSKDNQLFEMVIMPSDHRITLCVSSQVGCRMGCTFCQTGKLGFKRNLTRGEILSQIILANRRLKEKGLERKVTNVVFMGMGEPLDNYEEVVAACKTLIAKDAFHLSKSKVTISTSGLVPEIERLGKDLPVRLAISLHQTNDEKRSEIMPINRRYPLPVLKEALLNYPAPDRLGITFEYVMIKGVNDSLLDAKRLVHFLHGIKAKVNLIPMNRFPGSSMTTAEEEAVEQFQRYLSERSIPAPVRYSRAQDVSGACGQLAAKKQNELDMDPRVLAKERRIEDKFAKTTFGQKKSLE</sequence>
<dbReference type="GO" id="GO:0002935">
    <property type="term" value="F:tRNA (adenine(37)-C2)-methyltransferase activity"/>
    <property type="evidence" value="ECO:0007669"/>
    <property type="project" value="UniProtKB-UniRule"/>
</dbReference>
<dbReference type="SFLD" id="SFLDS00029">
    <property type="entry name" value="Radical_SAM"/>
    <property type="match status" value="1"/>
</dbReference>
<comment type="catalytic activity">
    <reaction evidence="14">
        <text>adenosine(2503) in 23S rRNA + 2 reduced [2Fe-2S]-[ferredoxin] + 2 S-adenosyl-L-methionine = 2-methyladenosine(2503) in 23S rRNA + 5'-deoxyadenosine + L-methionine + 2 oxidized [2Fe-2S]-[ferredoxin] + S-adenosyl-L-homocysteine</text>
        <dbReference type="Rhea" id="RHEA:42916"/>
        <dbReference type="Rhea" id="RHEA-COMP:10000"/>
        <dbReference type="Rhea" id="RHEA-COMP:10001"/>
        <dbReference type="Rhea" id="RHEA-COMP:10152"/>
        <dbReference type="Rhea" id="RHEA-COMP:10282"/>
        <dbReference type="ChEBI" id="CHEBI:17319"/>
        <dbReference type="ChEBI" id="CHEBI:33737"/>
        <dbReference type="ChEBI" id="CHEBI:33738"/>
        <dbReference type="ChEBI" id="CHEBI:57844"/>
        <dbReference type="ChEBI" id="CHEBI:57856"/>
        <dbReference type="ChEBI" id="CHEBI:59789"/>
        <dbReference type="ChEBI" id="CHEBI:74411"/>
        <dbReference type="ChEBI" id="CHEBI:74497"/>
        <dbReference type="EC" id="2.1.1.192"/>
    </reaction>
</comment>
<dbReference type="Proteomes" id="UP000031552">
    <property type="component" value="Unassembled WGS sequence"/>
</dbReference>
<dbReference type="GO" id="GO:0000049">
    <property type="term" value="F:tRNA binding"/>
    <property type="evidence" value="ECO:0007669"/>
    <property type="project" value="UniProtKB-UniRule"/>
</dbReference>
<dbReference type="InterPro" id="IPR048641">
    <property type="entry name" value="RlmN_N"/>
</dbReference>
<dbReference type="InterPro" id="IPR004383">
    <property type="entry name" value="rRNA_lsu_MTrfase_RlmN/Cfr"/>
</dbReference>
<dbReference type="Gene3D" id="3.20.20.70">
    <property type="entry name" value="Aldolase class I"/>
    <property type="match status" value="1"/>
</dbReference>
<dbReference type="Pfam" id="PF21016">
    <property type="entry name" value="RlmN_N"/>
    <property type="match status" value="1"/>
</dbReference>
<dbReference type="RefSeq" id="WP_053331699.1">
    <property type="nucleotide sequence ID" value="NZ_CCEJ010000003.1"/>
</dbReference>
<keyword evidence="4 14" id="KW-0963">Cytoplasm</keyword>
<evidence type="ECO:0000259" key="15">
    <source>
        <dbReference type="PROSITE" id="PS51918"/>
    </source>
</evidence>
<dbReference type="GO" id="GO:0030488">
    <property type="term" value="P:tRNA methylation"/>
    <property type="evidence" value="ECO:0007669"/>
    <property type="project" value="UniProtKB-UniRule"/>
</dbReference>
<keyword evidence="6 14" id="KW-0489">Methyltransferase</keyword>
<feature type="active site" description="S-methylcysteine intermediate" evidence="14">
    <location>
        <position position="336"/>
    </location>
</feature>
<dbReference type="HAMAP" id="MF_01849">
    <property type="entry name" value="RNA_methyltr_RlmN"/>
    <property type="match status" value="1"/>
</dbReference>
<feature type="binding site" evidence="14">
    <location>
        <begin position="217"/>
        <end position="219"/>
    </location>
    <ligand>
        <name>S-adenosyl-L-methionine</name>
        <dbReference type="ChEBI" id="CHEBI:59789"/>
    </ligand>
</feature>
<evidence type="ECO:0000256" key="10">
    <source>
        <dbReference type="ARBA" id="ARBA00022723"/>
    </source>
</evidence>
<keyword evidence="17" id="KW-1185">Reference proteome</keyword>
<dbReference type="PROSITE" id="PS51918">
    <property type="entry name" value="RADICAL_SAM"/>
    <property type="match status" value="1"/>
</dbReference>
<dbReference type="FunFam" id="3.20.20.70:FF:000014">
    <property type="entry name" value="Probable dual-specificity RNA methyltransferase RlmN"/>
    <property type="match status" value="1"/>
</dbReference>
<dbReference type="GO" id="GO:0070040">
    <property type="term" value="F:rRNA (adenine(2503)-C2-)-methyltransferase activity"/>
    <property type="evidence" value="ECO:0007669"/>
    <property type="project" value="UniProtKB-UniRule"/>
</dbReference>
<dbReference type="GO" id="GO:0046872">
    <property type="term" value="F:metal ion binding"/>
    <property type="evidence" value="ECO:0007669"/>
    <property type="project" value="UniProtKB-KW"/>
</dbReference>
<organism evidence="16 17">
    <name type="scientific">Candidatus Criblamydia sequanensis CRIB-18</name>
    <dbReference type="NCBI Taxonomy" id="1437425"/>
    <lineage>
        <taxon>Bacteria</taxon>
        <taxon>Pseudomonadati</taxon>
        <taxon>Chlamydiota</taxon>
        <taxon>Chlamydiia</taxon>
        <taxon>Parachlamydiales</taxon>
        <taxon>Candidatus Criblamydiaceae</taxon>
        <taxon>Candidatus Criblamydia</taxon>
    </lineage>
</organism>
<feature type="binding site" evidence="14">
    <location>
        <position position="195"/>
    </location>
    <ligand>
        <name>S-adenosyl-L-methionine</name>
        <dbReference type="ChEBI" id="CHEBI:59789"/>
    </ligand>
</feature>
<dbReference type="GO" id="GO:0051539">
    <property type="term" value="F:4 iron, 4 sulfur cluster binding"/>
    <property type="evidence" value="ECO:0007669"/>
    <property type="project" value="UniProtKB-UniRule"/>
</dbReference>
<dbReference type="STRING" id="1437425.CSEC_0459"/>
<dbReference type="AlphaFoldDB" id="A0A090CYC3"/>
<feature type="binding site" evidence="14">
    <location>
        <position position="115"/>
    </location>
    <ligand>
        <name>[4Fe-4S] cluster</name>
        <dbReference type="ChEBI" id="CHEBI:49883"/>
        <note>4Fe-4S-S-AdoMet</note>
    </ligand>
</feature>
<comment type="similarity">
    <text evidence="2 14">Belongs to the radical SAM superfamily. RlmN family.</text>
</comment>
<dbReference type="InterPro" id="IPR027492">
    <property type="entry name" value="RNA_MTrfase_RlmN"/>
</dbReference>
<evidence type="ECO:0000256" key="3">
    <source>
        <dbReference type="ARBA" id="ARBA00022485"/>
    </source>
</evidence>
<gene>
    <name evidence="14" type="primary">rlmN</name>
    <name evidence="16" type="ORF">CSEC_0459</name>
</gene>
<dbReference type="PANTHER" id="PTHR30544">
    <property type="entry name" value="23S RRNA METHYLTRANSFERASE"/>
    <property type="match status" value="1"/>
</dbReference>
<comment type="caution">
    <text evidence="16">The sequence shown here is derived from an EMBL/GenBank/DDBJ whole genome shotgun (WGS) entry which is preliminary data.</text>
</comment>
<evidence type="ECO:0000256" key="14">
    <source>
        <dbReference type="HAMAP-Rule" id="MF_01849"/>
    </source>
</evidence>
<name>A0A090CYC3_9BACT</name>
<keyword evidence="8 14" id="KW-0949">S-adenosyl-L-methionine</keyword>
<keyword evidence="9 14" id="KW-0819">tRNA processing</keyword>
<keyword evidence="12 14" id="KW-0411">Iron-sulfur</keyword>
<keyword evidence="5 14" id="KW-0698">rRNA processing</keyword>
<protein>
    <recommendedName>
        <fullName evidence="14">Probable dual-specificity RNA methyltransferase RlmN</fullName>
        <ecNumber evidence="14">2.1.1.192</ecNumber>
    </recommendedName>
    <alternativeName>
        <fullName evidence="14">23S rRNA (adenine(2503)-C(2))-methyltransferase</fullName>
    </alternativeName>
    <alternativeName>
        <fullName evidence="14">23S rRNA m2A2503 methyltransferase</fullName>
    </alternativeName>
    <alternativeName>
        <fullName evidence="14">Ribosomal RNA large subunit methyltransferase N</fullName>
    </alternativeName>
    <alternativeName>
        <fullName evidence="14">tRNA (adenine(37)-C(2))-methyltransferase</fullName>
    </alternativeName>
    <alternativeName>
        <fullName evidence="14">tRNA m2A37 methyltransferase</fullName>
    </alternativeName>
</protein>
<keyword evidence="10 14" id="KW-0479">Metal-binding</keyword>
<dbReference type="GO" id="GO:0019843">
    <property type="term" value="F:rRNA binding"/>
    <property type="evidence" value="ECO:0007669"/>
    <property type="project" value="UniProtKB-UniRule"/>
</dbReference>
<dbReference type="GO" id="GO:0070475">
    <property type="term" value="P:rRNA base methylation"/>
    <property type="evidence" value="ECO:0007669"/>
    <property type="project" value="UniProtKB-UniRule"/>
</dbReference>
<feature type="binding site" evidence="14">
    <location>
        <position position="118"/>
    </location>
    <ligand>
        <name>[4Fe-4S] cluster</name>
        <dbReference type="ChEBI" id="CHEBI:49883"/>
        <note>4Fe-4S-S-AdoMet</note>
    </ligand>
</feature>
<dbReference type="GO" id="GO:0005737">
    <property type="term" value="C:cytoplasm"/>
    <property type="evidence" value="ECO:0007669"/>
    <property type="project" value="UniProtKB-SubCell"/>
</dbReference>
<evidence type="ECO:0000256" key="1">
    <source>
        <dbReference type="ARBA" id="ARBA00004496"/>
    </source>
</evidence>
<proteinExistence type="inferred from homology"/>
<reference evidence="16" key="2">
    <citation type="submission" date="2014-09" db="EMBL/GenBank/DDBJ databases">
        <title>Criblamydia sequanensis harbors a mega-plasmid encoding arsenite resistance.</title>
        <authorList>
            <person name="Bertelli C."/>
            <person name="Goesmann A."/>
            <person name="Greub G."/>
        </authorList>
    </citation>
    <scope>NUCLEOTIDE SEQUENCE [LARGE SCALE GENOMIC DNA]</scope>
    <source>
        <strain evidence="16">CRIB-18</strain>
    </source>
</reference>
<keyword evidence="3 14" id="KW-0004">4Fe-4S</keyword>
<dbReference type="InterPro" id="IPR013785">
    <property type="entry name" value="Aldolase_TIM"/>
</dbReference>
<accession>A0A090CYC3</accession>
<evidence type="ECO:0000313" key="17">
    <source>
        <dbReference type="Proteomes" id="UP000031552"/>
    </source>
</evidence>
<evidence type="ECO:0000256" key="13">
    <source>
        <dbReference type="ARBA" id="ARBA00023157"/>
    </source>
</evidence>
<evidence type="ECO:0000256" key="5">
    <source>
        <dbReference type="ARBA" id="ARBA00022552"/>
    </source>
</evidence>
<comment type="cofactor">
    <cofactor evidence="14">
        <name>[4Fe-4S] cluster</name>
        <dbReference type="ChEBI" id="CHEBI:49883"/>
    </cofactor>
    <text evidence="14">Binds 1 [4Fe-4S] cluster. The cluster is coordinated with 3 cysteines and an exchangeable S-adenosyl-L-methionine.</text>
</comment>
<dbReference type="InterPro" id="IPR040072">
    <property type="entry name" value="Methyltransferase_A"/>
</dbReference>
<evidence type="ECO:0000256" key="6">
    <source>
        <dbReference type="ARBA" id="ARBA00022603"/>
    </source>
</evidence>
<feature type="domain" description="Radical SAM core" evidence="15">
    <location>
        <begin position="97"/>
        <end position="331"/>
    </location>
</feature>
<dbReference type="EC" id="2.1.1.192" evidence="14"/>
<reference evidence="16" key="1">
    <citation type="submission" date="2013-12" db="EMBL/GenBank/DDBJ databases">
        <authorList>
            <person name="Linke B."/>
        </authorList>
    </citation>
    <scope>NUCLEOTIDE SEQUENCE [LARGE SCALE GENOMIC DNA]</scope>
    <source>
        <strain evidence="16">CRIB-18</strain>
    </source>
</reference>
<dbReference type="InterPro" id="IPR058240">
    <property type="entry name" value="rSAM_sf"/>
</dbReference>
<feature type="binding site" evidence="14">
    <location>
        <position position="293"/>
    </location>
    <ligand>
        <name>S-adenosyl-L-methionine</name>
        <dbReference type="ChEBI" id="CHEBI:59789"/>
    </ligand>
</feature>
<evidence type="ECO:0000256" key="8">
    <source>
        <dbReference type="ARBA" id="ARBA00022691"/>
    </source>
</evidence>
<feature type="binding site" evidence="14">
    <location>
        <begin position="163"/>
        <end position="164"/>
    </location>
    <ligand>
        <name>S-adenosyl-L-methionine</name>
        <dbReference type="ChEBI" id="CHEBI:59789"/>
    </ligand>
</feature>
<dbReference type="InterPro" id="IPR007197">
    <property type="entry name" value="rSAM"/>
</dbReference>
<keyword evidence="13 14" id="KW-1015">Disulfide bond</keyword>
<dbReference type="SFLD" id="SFLDF00275">
    <property type="entry name" value="adenosine_C2_methyltransferase"/>
    <property type="match status" value="1"/>
</dbReference>
<dbReference type="OrthoDB" id="9793973at2"/>
<evidence type="ECO:0000313" key="16">
    <source>
        <dbReference type="EMBL" id="CDR33296.1"/>
    </source>
</evidence>
<evidence type="ECO:0000256" key="9">
    <source>
        <dbReference type="ARBA" id="ARBA00022694"/>
    </source>
</evidence>
<dbReference type="EMBL" id="CCEJ010000003">
    <property type="protein sequence ID" value="CDR33296.1"/>
    <property type="molecule type" value="Genomic_DNA"/>
</dbReference>
<dbReference type="NCBIfam" id="TIGR00048">
    <property type="entry name" value="rRNA_mod_RlmN"/>
    <property type="match status" value="1"/>
</dbReference>
<comment type="function">
    <text evidence="14">Specifically methylates position 2 of adenine 2503 in 23S rRNA and position 2 of adenine 37 in tRNAs.</text>
</comment>
<evidence type="ECO:0000256" key="2">
    <source>
        <dbReference type="ARBA" id="ARBA00007544"/>
    </source>
</evidence>
<dbReference type="PIRSF" id="PIRSF006004">
    <property type="entry name" value="CHP00048"/>
    <property type="match status" value="1"/>
</dbReference>
<dbReference type="Pfam" id="PF04055">
    <property type="entry name" value="Radical_SAM"/>
    <property type="match status" value="1"/>
</dbReference>
<keyword evidence="11 14" id="KW-0408">Iron</keyword>
<comment type="miscellaneous">
    <text evidence="14">Reaction proceeds by a ping-pong mechanism involving intermediate methylation of a conserved cysteine residue.</text>
</comment>
<comment type="catalytic activity">
    <reaction evidence="14">
        <text>adenosine(37) in tRNA + 2 reduced [2Fe-2S]-[ferredoxin] + 2 S-adenosyl-L-methionine = 2-methyladenosine(37) in tRNA + 5'-deoxyadenosine + L-methionine + 2 oxidized [2Fe-2S]-[ferredoxin] + S-adenosyl-L-homocysteine</text>
        <dbReference type="Rhea" id="RHEA:43332"/>
        <dbReference type="Rhea" id="RHEA-COMP:10000"/>
        <dbReference type="Rhea" id="RHEA-COMP:10001"/>
        <dbReference type="Rhea" id="RHEA-COMP:10162"/>
        <dbReference type="Rhea" id="RHEA-COMP:10485"/>
        <dbReference type="ChEBI" id="CHEBI:17319"/>
        <dbReference type="ChEBI" id="CHEBI:33737"/>
        <dbReference type="ChEBI" id="CHEBI:33738"/>
        <dbReference type="ChEBI" id="CHEBI:57844"/>
        <dbReference type="ChEBI" id="CHEBI:57856"/>
        <dbReference type="ChEBI" id="CHEBI:59789"/>
        <dbReference type="ChEBI" id="CHEBI:74411"/>
        <dbReference type="ChEBI" id="CHEBI:74497"/>
        <dbReference type="EC" id="2.1.1.192"/>
    </reaction>
</comment>
<comment type="subcellular location">
    <subcellularLocation>
        <location evidence="1 14">Cytoplasm</location>
    </subcellularLocation>
</comment>
<evidence type="ECO:0000256" key="4">
    <source>
        <dbReference type="ARBA" id="ARBA00022490"/>
    </source>
</evidence>
<evidence type="ECO:0000256" key="12">
    <source>
        <dbReference type="ARBA" id="ARBA00023014"/>
    </source>
</evidence>
<dbReference type="SUPFAM" id="SSF102114">
    <property type="entry name" value="Radical SAM enzymes"/>
    <property type="match status" value="1"/>
</dbReference>
<dbReference type="Gene3D" id="1.10.150.530">
    <property type="match status" value="1"/>
</dbReference>
<feature type="active site" description="Proton acceptor" evidence="14">
    <location>
        <position position="91"/>
    </location>
</feature>
<evidence type="ECO:0000256" key="11">
    <source>
        <dbReference type="ARBA" id="ARBA00023004"/>
    </source>
</evidence>
<comment type="caution">
    <text evidence="14">Lacks conserved residue(s) required for the propagation of feature annotation.</text>
</comment>
<dbReference type="SFLD" id="SFLDG01062">
    <property type="entry name" value="methyltransferase_(Class_A)"/>
    <property type="match status" value="1"/>
</dbReference>
<feature type="binding site" evidence="14">
    <location>
        <position position="111"/>
    </location>
    <ligand>
        <name>[4Fe-4S] cluster</name>
        <dbReference type="ChEBI" id="CHEBI:49883"/>
        <note>4Fe-4S-S-AdoMet</note>
    </ligand>
</feature>
<dbReference type="CDD" id="cd01335">
    <property type="entry name" value="Radical_SAM"/>
    <property type="match status" value="1"/>
</dbReference>